<dbReference type="RefSeq" id="WP_198465963.1">
    <property type="nucleotide sequence ID" value="NZ_JAEFDC010000002.1"/>
</dbReference>
<feature type="domain" description="GmrSD restriction endonucleases C-terminal" evidence="2">
    <location>
        <begin position="424"/>
        <end position="559"/>
    </location>
</feature>
<evidence type="ECO:0000259" key="1">
    <source>
        <dbReference type="Pfam" id="PF03235"/>
    </source>
</evidence>
<dbReference type="PANTHER" id="PTHR35149:SF2">
    <property type="entry name" value="DUF262 DOMAIN-CONTAINING PROTEIN"/>
    <property type="match status" value="1"/>
</dbReference>
<accession>A0ABS0SJS8</accession>
<name>A0ABS0SJS8_9FLAO</name>
<evidence type="ECO:0000313" key="3">
    <source>
        <dbReference type="EMBL" id="MBI1646016.1"/>
    </source>
</evidence>
<dbReference type="Proteomes" id="UP000641139">
    <property type="component" value="Unassembled WGS sequence"/>
</dbReference>
<gene>
    <name evidence="3" type="ORF">I7X30_02910</name>
</gene>
<dbReference type="InterPro" id="IPR011089">
    <property type="entry name" value="GmrSD_C"/>
</dbReference>
<dbReference type="PANTHER" id="PTHR35149">
    <property type="entry name" value="SLL5132 PROTEIN"/>
    <property type="match status" value="1"/>
</dbReference>
<dbReference type="InterPro" id="IPR004919">
    <property type="entry name" value="GmrSD_N"/>
</dbReference>
<sequence length="568" mass="67064">MSSEIKAAKKEIKSIFSDFWFLVPGYQRSYVWETDNIQDLLDDLWFAYENKPENEYFLGSLVLKKTNKEDFNEYEVLDGQQRLTTFFLLMAVLRDISEDERLKGVCQNRIYQEANPYEGTPERLRIVYEIRDNVEGFIKEYILEKGGTLNPKIEENIKSDNTSISHMANAINEMKSFFSDKETKQIEGFGVFLALKLIFIYVSTESREDAFRMFTILNNRGIPLTSADILKSTNIGAIPTIKEQEKYAKKWEGIEGNLGKDFDRFLSFIRTVLVKDKARLNLLDEFEKNIYEKEWEEKGITKKGLLERGKETIDFIERYYDIYDKTILEPKLSSNEYNNLITIMNIGLPSSDWIPPVLLFTDKFRENRLPDFLRKLELKFTSDWLSQYTSTERIKNMNEILKEIEKEGQTVDNLLNNKELFKISKENFENALNRKDFYKKKYAKYILLKYDFLKSSNTALISNYRNISIEHILPQNPDENSQWQRDFTENEIEDLKHNLGNLILINGKKNTSLGNLDFILKKERYLKKRIDIFPSGKVFLQETEWKPQSIKDRQKEMIDTLLKEGIFD</sequence>
<keyword evidence="4" id="KW-1185">Reference proteome</keyword>
<evidence type="ECO:0000313" key="4">
    <source>
        <dbReference type="Proteomes" id="UP000641139"/>
    </source>
</evidence>
<protein>
    <submittedName>
        <fullName evidence="3">DUF262 domain-containing protein</fullName>
    </submittedName>
</protein>
<feature type="domain" description="GmrSD restriction endonucleases N-terminal" evidence="1">
    <location>
        <begin position="13"/>
        <end position="232"/>
    </location>
</feature>
<proteinExistence type="predicted"/>
<evidence type="ECO:0000259" key="2">
    <source>
        <dbReference type="Pfam" id="PF07510"/>
    </source>
</evidence>
<dbReference type="Pfam" id="PF07510">
    <property type="entry name" value="GmrSD_C"/>
    <property type="match status" value="1"/>
</dbReference>
<comment type="caution">
    <text evidence="3">The sequence shown here is derived from an EMBL/GenBank/DDBJ whole genome shotgun (WGS) entry which is preliminary data.</text>
</comment>
<organism evidence="3 4">
    <name type="scientific">Capnocytophaga periodontitidis</name>
    <dbReference type="NCBI Taxonomy" id="2795027"/>
    <lineage>
        <taxon>Bacteria</taxon>
        <taxon>Pseudomonadati</taxon>
        <taxon>Bacteroidota</taxon>
        <taxon>Flavobacteriia</taxon>
        <taxon>Flavobacteriales</taxon>
        <taxon>Flavobacteriaceae</taxon>
        <taxon>Capnocytophaga</taxon>
    </lineage>
</organism>
<dbReference type="EMBL" id="JAEFDC010000002">
    <property type="protein sequence ID" value="MBI1646016.1"/>
    <property type="molecule type" value="Genomic_DNA"/>
</dbReference>
<reference evidence="3 4" key="1">
    <citation type="journal article" date="2021" name="Int. J. Syst. Evol. Microbiol.">
        <title>Capnocytophaga periodontitidis sp. nov., isolated from subgingival plaque of periodontitis patient.</title>
        <authorList>
            <person name="Zhang Y."/>
            <person name="Qiao D."/>
            <person name="Shi W."/>
            <person name="Wu D."/>
            <person name="Cai M."/>
        </authorList>
    </citation>
    <scope>NUCLEOTIDE SEQUENCE [LARGE SCALE GENOMIC DNA]</scope>
    <source>
        <strain evidence="3 4">051621</strain>
    </source>
</reference>
<dbReference type="Pfam" id="PF03235">
    <property type="entry name" value="GmrSD_N"/>
    <property type="match status" value="1"/>
</dbReference>